<comment type="subcellular location">
    <subcellularLocation>
        <location evidence="1">Cell membrane</location>
        <topology evidence="1">Multi-pass membrane protein</topology>
    </subcellularLocation>
</comment>
<dbReference type="Proteomes" id="UP000318349">
    <property type="component" value="Unassembled WGS sequence"/>
</dbReference>
<protein>
    <submittedName>
        <fullName evidence="9">Glycosyltransferase family 4 protein</fullName>
    </submittedName>
</protein>
<dbReference type="GO" id="GO:0009103">
    <property type="term" value="P:lipopolysaccharide biosynthetic process"/>
    <property type="evidence" value="ECO:0007669"/>
    <property type="project" value="TreeGrafter"/>
</dbReference>
<evidence type="ECO:0000256" key="5">
    <source>
        <dbReference type="ARBA" id="ARBA00022989"/>
    </source>
</evidence>
<dbReference type="Pfam" id="PF00953">
    <property type="entry name" value="Glycos_transf_4"/>
    <property type="match status" value="1"/>
</dbReference>
<feature type="transmembrane region" description="Helical" evidence="8">
    <location>
        <begin position="133"/>
        <end position="150"/>
    </location>
</feature>
<keyword evidence="5 8" id="KW-1133">Transmembrane helix</keyword>
<sequence>MTELLAFGLGLLVLAFASWALTGVLRRYALNRDVLDHPNARSSHSVPTPRGGGLAIVICFMAVLCLLPGLGVMQGSEAMALLFGGALCAGIGFVDDHGHVSARWRLLAHFGGAACMVGLLSVSFGLLEVWGELPKVLVTSFMLFGSVWLLNLYNFMDGIDGLAGAEAVSVCLLGSMMLWATGHTESTLLPLALAAASAGFLVWNFPRARIFMGDAGSGFIGLMLAGIMLWLSQFGGKIAAAWLVLIATFVTDASVTLMRRLLRGQRVWEAHRSHAYQRLSRHIGSHVRVTFLYIAVNVFWLGPLSVLTGLGYVPIWAGLCMAYAPLAASAWRLGAGLPDDVPVRGIVKVL</sequence>
<evidence type="ECO:0000313" key="10">
    <source>
        <dbReference type="Proteomes" id="UP000318349"/>
    </source>
</evidence>
<evidence type="ECO:0000256" key="6">
    <source>
        <dbReference type="ARBA" id="ARBA00023136"/>
    </source>
</evidence>
<feature type="transmembrane region" description="Helical" evidence="8">
    <location>
        <begin position="78"/>
        <end position="94"/>
    </location>
</feature>
<evidence type="ECO:0000256" key="7">
    <source>
        <dbReference type="PIRSR" id="PIRSR600715-1"/>
    </source>
</evidence>
<keyword evidence="2" id="KW-1003">Cell membrane</keyword>
<feature type="transmembrane region" description="Helical" evidence="8">
    <location>
        <begin position="187"/>
        <end position="205"/>
    </location>
</feature>
<feature type="transmembrane region" description="Helical" evidence="8">
    <location>
        <begin position="162"/>
        <end position="181"/>
    </location>
</feature>
<feature type="transmembrane region" description="Helical" evidence="8">
    <location>
        <begin position="51"/>
        <end position="72"/>
    </location>
</feature>
<dbReference type="PANTHER" id="PTHR22926">
    <property type="entry name" value="PHOSPHO-N-ACETYLMURAMOYL-PENTAPEPTIDE-TRANSFERASE"/>
    <property type="match status" value="1"/>
</dbReference>
<reference evidence="9 10" key="1">
    <citation type="submission" date="2019-07" db="EMBL/GenBank/DDBJ databases">
        <title>The pathways for chlorine oxyanion respiration interact through the shared metabolite chlorate.</title>
        <authorList>
            <person name="Barnum T.P."/>
            <person name="Cheng Y."/>
            <person name="Hill K.A."/>
            <person name="Lucas L.N."/>
            <person name="Carlson H.K."/>
            <person name="Coates J.D."/>
        </authorList>
    </citation>
    <scope>NUCLEOTIDE SEQUENCE [LARGE SCALE GENOMIC DNA]</scope>
    <source>
        <strain evidence="9 10">SFB-1</strain>
    </source>
</reference>
<dbReference type="AlphaFoldDB" id="A0A557R517"/>
<feature type="transmembrane region" description="Helical" evidence="8">
    <location>
        <begin position="6"/>
        <end position="25"/>
    </location>
</feature>
<dbReference type="GO" id="GO:0071555">
    <property type="term" value="P:cell wall organization"/>
    <property type="evidence" value="ECO:0007669"/>
    <property type="project" value="TreeGrafter"/>
</dbReference>
<dbReference type="GO" id="GO:0044038">
    <property type="term" value="P:cell wall macromolecule biosynthetic process"/>
    <property type="evidence" value="ECO:0007669"/>
    <property type="project" value="TreeGrafter"/>
</dbReference>
<proteinExistence type="predicted"/>
<feature type="binding site" evidence="7">
    <location>
        <position position="214"/>
    </location>
    <ligand>
        <name>Mg(2+)</name>
        <dbReference type="ChEBI" id="CHEBI:18420"/>
    </ligand>
</feature>
<organism evidence="9 10">
    <name type="scientific">Denitromonas halophila</name>
    <dbReference type="NCBI Taxonomy" id="1629404"/>
    <lineage>
        <taxon>Bacteria</taxon>
        <taxon>Pseudomonadati</taxon>
        <taxon>Pseudomonadota</taxon>
        <taxon>Betaproteobacteria</taxon>
        <taxon>Rhodocyclales</taxon>
        <taxon>Zoogloeaceae</taxon>
        <taxon>Denitromonas</taxon>
    </lineage>
</organism>
<dbReference type="CDD" id="cd06854">
    <property type="entry name" value="GT_WbpL_WbcO_like"/>
    <property type="match status" value="1"/>
</dbReference>
<keyword evidence="4 8" id="KW-0812">Transmembrane</keyword>
<keyword evidence="3 9" id="KW-0808">Transferase</keyword>
<comment type="cofactor">
    <cofactor evidence="7">
        <name>Mg(2+)</name>
        <dbReference type="ChEBI" id="CHEBI:18420"/>
    </cofactor>
</comment>
<dbReference type="EMBL" id="VMNI01000011">
    <property type="protein sequence ID" value="TVO75766.1"/>
    <property type="molecule type" value="Genomic_DNA"/>
</dbReference>
<gene>
    <name evidence="9" type="ORF">FHP89_12500</name>
</gene>
<dbReference type="InterPro" id="IPR000715">
    <property type="entry name" value="Glycosyl_transferase_4"/>
</dbReference>
<dbReference type="GO" id="GO:0016780">
    <property type="term" value="F:phosphotransferase activity, for other substituted phosphate groups"/>
    <property type="evidence" value="ECO:0007669"/>
    <property type="project" value="InterPro"/>
</dbReference>
<evidence type="ECO:0000313" key="9">
    <source>
        <dbReference type="EMBL" id="TVO75766.1"/>
    </source>
</evidence>
<accession>A0A557R517</accession>
<dbReference type="GO" id="GO:0046872">
    <property type="term" value="F:metal ion binding"/>
    <property type="evidence" value="ECO:0007669"/>
    <property type="project" value="UniProtKB-KW"/>
</dbReference>
<feature type="transmembrane region" description="Helical" evidence="8">
    <location>
        <begin position="238"/>
        <end position="262"/>
    </location>
</feature>
<feature type="transmembrane region" description="Helical" evidence="8">
    <location>
        <begin position="106"/>
        <end position="127"/>
    </location>
</feature>
<keyword evidence="6 8" id="KW-0472">Membrane</keyword>
<dbReference type="PANTHER" id="PTHR22926:SF3">
    <property type="entry name" value="UNDECAPRENYL-PHOSPHATE ALPHA-N-ACETYLGLUCOSAMINYL 1-PHOSPHATE TRANSFERASE"/>
    <property type="match status" value="1"/>
</dbReference>
<comment type="caution">
    <text evidence="9">The sequence shown here is derived from an EMBL/GenBank/DDBJ whole genome shotgun (WGS) entry which is preliminary data.</text>
</comment>
<keyword evidence="7" id="KW-0479">Metal-binding</keyword>
<evidence type="ECO:0000256" key="4">
    <source>
        <dbReference type="ARBA" id="ARBA00022692"/>
    </source>
</evidence>
<evidence type="ECO:0000256" key="8">
    <source>
        <dbReference type="SAM" id="Phobius"/>
    </source>
</evidence>
<feature type="binding site" evidence="7">
    <location>
        <position position="154"/>
    </location>
    <ligand>
        <name>Mg(2+)</name>
        <dbReference type="ChEBI" id="CHEBI:18420"/>
    </ligand>
</feature>
<dbReference type="GO" id="GO:0005886">
    <property type="term" value="C:plasma membrane"/>
    <property type="evidence" value="ECO:0007669"/>
    <property type="project" value="UniProtKB-SubCell"/>
</dbReference>
<evidence type="ECO:0000256" key="2">
    <source>
        <dbReference type="ARBA" id="ARBA00022475"/>
    </source>
</evidence>
<evidence type="ECO:0000256" key="3">
    <source>
        <dbReference type="ARBA" id="ARBA00022679"/>
    </source>
</evidence>
<keyword evidence="7" id="KW-0460">Magnesium</keyword>
<evidence type="ECO:0000256" key="1">
    <source>
        <dbReference type="ARBA" id="ARBA00004651"/>
    </source>
</evidence>
<name>A0A557R517_9RHOO</name>
<feature type="transmembrane region" description="Helical" evidence="8">
    <location>
        <begin position="212"/>
        <end position="232"/>
    </location>
</feature>